<evidence type="ECO:0008006" key="4">
    <source>
        <dbReference type="Google" id="ProtNLM"/>
    </source>
</evidence>
<keyword evidence="3" id="KW-1185">Reference proteome</keyword>
<dbReference type="AlphaFoldDB" id="A0A6L6WFK0"/>
<dbReference type="InterPro" id="IPR025975">
    <property type="entry name" value="Polysacc_lyase"/>
</dbReference>
<feature type="signal peptide" evidence="1">
    <location>
        <begin position="1"/>
        <end position="25"/>
    </location>
</feature>
<dbReference type="PROSITE" id="PS51257">
    <property type="entry name" value="PROKAR_LIPOPROTEIN"/>
    <property type="match status" value="1"/>
</dbReference>
<accession>A0A6L6WFK0</accession>
<protein>
    <recommendedName>
        <fullName evidence="4">Polysaccharide lyase</fullName>
    </recommendedName>
</protein>
<dbReference type="EMBL" id="WQLV01000007">
    <property type="protein sequence ID" value="MVO16616.1"/>
    <property type="molecule type" value="Genomic_DNA"/>
</dbReference>
<feature type="chain" id="PRO_5027089762" description="Polysaccharide lyase" evidence="1">
    <location>
        <begin position="26"/>
        <end position="313"/>
    </location>
</feature>
<evidence type="ECO:0000313" key="2">
    <source>
        <dbReference type="EMBL" id="MVO16616.1"/>
    </source>
</evidence>
<name>A0A6L6WFK0_9RHOB</name>
<sequence length="313" mass="35065">MRRPMQRMARIAFFLSAFLTGCTGAIPNSTSGSNEVFTPGDGYERFYSSADHNFRYAFAEHQAPTRRGSRSERFELRDGDCGGGDCGNPRYRTEIQMPTKSNPANVGKDIWYGWSFLNSGVPSFTRENSLRLVFGQWGMPGGATPSIRLIQLGTDEGNWTACQNTTCAGSAINHGDVVIQLADMNRAFDWGKHKNEGYVCRLFEMQEHKDRWVDLVMNTNFSDGEDGYLQVWVNGDLRCNYNGPIVSPNSLLKGAKPGHRRGIFSSYTERWTKTHGAKPKPTLVVYYDEFAVGSSRSQVDPLLREQSNKPAID</sequence>
<proteinExistence type="predicted"/>
<reference evidence="2 3" key="1">
    <citation type="submission" date="2019-12" db="EMBL/GenBank/DDBJ databases">
        <authorList>
            <person name="Zhang Y.-J."/>
        </authorList>
    </citation>
    <scope>NUCLEOTIDE SEQUENCE [LARGE SCALE GENOMIC DNA]</scope>
    <source>
        <strain evidence="2 3">CY05</strain>
    </source>
</reference>
<organism evidence="2 3">
    <name type="scientific">Parasedimentitalea huanghaiensis</name>
    <dbReference type="NCBI Taxonomy" id="2682100"/>
    <lineage>
        <taxon>Bacteria</taxon>
        <taxon>Pseudomonadati</taxon>
        <taxon>Pseudomonadota</taxon>
        <taxon>Alphaproteobacteria</taxon>
        <taxon>Rhodobacterales</taxon>
        <taxon>Paracoccaceae</taxon>
        <taxon>Parasedimentitalea</taxon>
    </lineage>
</organism>
<dbReference type="Pfam" id="PF14099">
    <property type="entry name" value="Polysacc_lyase"/>
    <property type="match status" value="1"/>
</dbReference>
<comment type="caution">
    <text evidence="2">The sequence shown here is derived from an EMBL/GenBank/DDBJ whole genome shotgun (WGS) entry which is preliminary data.</text>
</comment>
<gene>
    <name evidence="2" type="ORF">GO984_12425</name>
</gene>
<evidence type="ECO:0000256" key="1">
    <source>
        <dbReference type="SAM" id="SignalP"/>
    </source>
</evidence>
<evidence type="ECO:0000313" key="3">
    <source>
        <dbReference type="Proteomes" id="UP000478892"/>
    </source>
</evidence>
<keyword evidence="1" id="KW-0732">Signal</keyword>
<dbReference type="Gene3D" id="2.60.120.200">
    <property type="match status" value="1"/>
</dbReference>
<dbReference type="Proteomes" id="UP000478892">
    <property type="component" value="Unassembled WGS sequence"/>
</dbReference>